<evidence type="ECO:0000256" key="3">
    <source>
        <dbReference type="ARBA" id="ARBA00022448"/>
    </source>
</evidence>
<organism evidence="9 10">
    <name type="scientific">Shewanella gaetbuli</name>
    <dbReference type="NCBI Taxonomy" id="220752"/>
    <lineage>
        <taxon>Bacteria</taxon>
        <taxon>Pseudomonadati</taxon>
        <taxon>Pseudomonadota</taxon>
        <taxon>Gammaproteobacteria</taxon>
        <taxon>Alteromonadales</taxon>
        <taxon>Shewanellaceae</taxon>
        <taxon>Shewanella</taxon>
    </lineage>
</organism>
<evidence type="ECO:0000313" key="10">
    <source>
        <dbReference type="Proteomes" id="UP001139333"/>
    </source>
</evidence>
<keyword evidence="3" id="KW-0813">Transport</keyword>
<accession>A0A9X2CKI0</accession>
<proteinExistence type="inferred from homology"/>
<protein>
    <recommendedName>
        <fullName evidence="8">Probable membrane transporter protein</fullName>
    </recommendedName>
</protein>
<name>A0A9X2CKI0_9GAMM</name>
<evidence type="ECO:0000256" key="8">
    <source>
        <dbReference type="RuleBase" id="RU363041"/>
    </source>
</evidence>
<feature type="transmembrane region" description="Helical" evidence="8">
    <location>
        <begin position="7"/>
        <end position="32"/>
    </location>
</feature>
<comment type="subcellular location">
    <subcellularLocation>
        <location evidence="1 8">Cell membrane</location>
        <topology evidence="1 8">Multi-pass membrane protein</topology>
    </subcellularLocation>
</comment>
<comment type="similarity">
    <text evidence="2 8">Belongs to the 4-toluene sulfonate uptake permease (TSUP) (TC 2.A.102) family.</text>
</comment>
<evidence type="ECO:0000256" key="1">
    <source>
        <dbReference type="ARBA" id="ARBA00004651"/>
    </source>
</evidence>
<keyword evidence="4 8" id="KW-1003">Cell membrane</keyword>
<dbReference type="PANTHER" id="PTHR30269">
    <property type="entry name" value="TRANSMEMBRANE PROTEIN YFCA"/>
    <property type="match status" value="1"/>
</dbReference>
<comment type="caution">
    <text evidence="9">The sequence shown here is derived from an EMBL/GenBank/DDBJ whole genome shotgun (WGS) entry which is preliminary data.</text>
</comment>
<evidence type="ECO:0000256" key="7">
    <source>
        <dbReference type="ARBA" id="ARBA00023136"/>
    </source>
</evidence>
<evidence type="ECO:0000256" key="5">
    <source>
        <dbReference type="ARBA" id="ARBA00022692"/>
    </source>
</evidence>
<sequence>MITDFWFYLAAIPAVFFYGMGKGGVGGILGMLSVPLMAMTVSPVQAAAVLLPLLCVMDLMALYYHRKNCNYSELKLMMPLAIVGVISASYFIGNLAPHFIELIIGGLALVFLAQKFLFNNTQPAQPIKVNLLMMLSGFSSTIAHAGGPPVSMYLLPKNLPKEQLIGTSVVFFAVINFIKLIPYGYMGQLDTQNLTTSLVLIPIAFIGVKTGVWLVNIISQNLIYKISYVILLITGAKMLYSGVSAL</sequence>
<dbReference type="EMBL" id="JAKIKP010000002">
    <property type="protein sequence ID" value="MCL1141649.1"/>
    <property type="molecule type" value="Genomic_DNA"/>
</dbReference>
<dbReference type="Proteomes" id="UP001139333">
    <property type="component" value="Unassembled WGS sequence"/>
</dbReference>
<keyword evidence="5 8" id="KW-0812">Transmembrane</keyword>
<dbReference type="InterPro" id="IPR052017">
    <property type="entry name" value="TSUP"/>
</dbReference>
<gene>
    <name evidence="9" type="ORF">L2672_02880</name>
</gene>
<dbReference type="AlphaFoldDB" id="A0A9X2CKI0"/>
<feature type="transmembrane region" description="Helical" evidence="8">
    <location>
        <begin position="44"/>
        <end position="64"/>
    </location>
</feature>
<dbReference type="InterPro" id="IPR002781">
    <property type="entry name" value="TM_pro_TauE-like"/>
</dbReference>
<feature type="transmembrane region" description="Helical" evidence="8">
    <location>
        <begin position="129"/>
        <end position="145"/>
    </location>
</feature>
<evidence type="ECO:0000256" key="6">
    <source>
        <dbReference type="ARBA" id="ARBA00022989"/>
    </source>
</evidence>
<feature type="transmembrane region" description="Helical" evidence="8">
    <location>
        <begin position="197"/>
        <end position="216"/>
    </location>
</feature>
<keyword evidence="6 8" id="KW-1133">Transmembrane helix</keyword>
<keyword evidence="10" id="KW-1185">Reference proteome</keyword>
<keyword evidence="7 8" id="KW-0472">Membrane</keyword>
<dbReference type="PANTHER" id="PTHR30269:SF37">
    <property type="entry name" value="MEMBRANE TRANSPORTER PROTEIN"/>
    <property type="match status" value="1"/>
</dbReference>
<evidence type="ECO:0000313" key="9">
    <source>
        <dbReference type="EMBL" id="MCL1141649.1"/>
    </source>
</evidence>
<reference evidence="9" key="1">
    <citation type="submission" date="2022-01" db="EMBL/GenBank/DDBJ databases">
        <title>Whole genome-based taxonomy of the Shewanellaceae.</title>
        <authorList>
            <person name="Martin-Rodriguez A.J."/>
        </authorList>
    </citation>
    <scope>NUCLEOTIDE SEQUENCE</scope>
    <source>
        <strain evidence="9">DSM 16422</strain>
    </source>
</reference>
<evidence type="ECO:0000256" key="2">
    <source>
        <dbReference type="ARBA" id="ARBA00009142"/>
    </source>
</evidence>
<feature type="transmembrane region" description="Helical" evidence="8">
    <location>
        <begin position="222"/>
        <end position="240"/>
    </location>
</feature>
<dbReference type="GO" id="GO:0005886">
    <property type="term" value="C:plasma membrane"/>
    <property type="evidence" value="ECO:0007669"/>
    <property type="project" value="UniProtKB-SubCell"/>
</dbReference>
<feature type="transmembrane region" description="Helical" evidence="8">
    <location>
        <begin position="165"/>
        <end position="185"/>
    </location>
</feature>
<dbReference type="Pfam" id="PF01925">
    <property type="entry name" value="TauE"/>
    <property type="match status" value="1"/>
</dbReference>
<feature type="transmembrane region" description="Helical" evidence="8">
    <location>
        <begin position="99"/>
        <end position="117"/>
    </location>
</feature>
<evidence type="ECO:0000256" key="4">
    <source>
        <dbReference type="ARBA" id="ARBA00022475"/>
    </source>
</evidence>
<feature type="transmembrane region" description="Helical" evidence="8">
    <location>
        <begin position="76"/>
        <end position="93"/>
    </location>
</feature>
<dbReference type="RefSeq" id="WP_248994342.1">
    <property type="nucleotide sequence ID" value="NZ_JAKIKP010000002.1"/>
</dbReference>